<name>A0A7E4W547_PANRE</name>
<dbReference type="PANTHER" id="PTHR12187:SF11">
    <property type="entry name" value="PHOSPHATIDYLINOSITOL-3,4-BISPHOSPHATE 4-PHOSPHATASE"/>
    <property type="match status" value="1"/>
</dbReference>
<dbReference type="AlphaFoldDB" id="A0A7E4W547"/>
<evidence type="ECO:0000313" key="4">
    <source>
        <dbReference type="WBParaSite" id="Pan_g7490.t1"/>
    </source>
</evidence>
<keyword evidence="3" id="KW-1185">Reference proteome</keyword>
<keyword evidence="1" id="KW-0378">Hydrolase</keyword>
<keyword evidence="2" id="KW-0443">Lipid metabolism</keyword>
<dbReference type="GO" id="GO:0016316">
    <property type="term" value="F:phosphatidylinositol-3,4-bisphosphate 4-phosphatase activity"/>
    <property type="evidence" value="ECO:0007669"/>
    <property type="project" value="InterPro"/>
</dbReference>
<organism evidence="3 4">
    <name type="scientific">Panagrellus redivivus</name>
    <name type="common">Microworm</name>
    <dbReference type="NCBI Taxonomy" id="6233"/>
    <lineage>
        <taxon>Eukaryota</taxon>
        <taxon>Metazoa</taxon>
        <taxon>Ecdysozoa</taxon>
        <taxon>Nematoda</taxon>
        <taxon>Chromadorea</taxon>
        <taxon>Rhabditida</taxon>
        <taxon>Tylenchina</taxon>
        <taxon>Panagrolaimomorpha</taxon>
        <taxon>Panagrolaimoidea</taxon>
        <taxon>Panagrolaimidae</taxon>
        <taxon>Panagrellus</taxon>
    </lineage>
</organism>
<dbReference type="PANTHER" id="PTHR12187">
    <property type="entry name" value="AGAP000124-PA"/>
    <property type="match status" value="1"/>
</dbReference>
<dbReference type="InterPro" id="IPR039034">
    <property type="entry name" value="INPP4"/>
</dbReference>
<protein>
    <submittedName>
        <fullName evidence="4">PH domain-containing protein</fullName>
    </submittedName>
</protein>
<proteinExistence type="predicted"/>
<evidence type="ECO:0000256" key="1">
    <source>
        <dbReference type="ARBA" id="ARBA00022801"/>
    </source>
</evidence>
<accession>A0A7E4W547</accession>
<dbReference type="WBParaSite" id="Pan_g7490.t1">
    <property type="protein sequence ID" value="Pan_g7490.t1"/>
    <property type="gene ID" value="Pan_g7490"/>
</dbReference>
<evidence type="ECO:0000313" key="3">
    <source>
        <dbReference type="Proteomes" id="UP000492821"/>
    </source>
</evidence>
<reference evidence="3" key="1">
    <citation type="journal article" date="2013" name="Genetics">
        <title>The draft genome and transcriptome of Panagrellus redivivus are shaped by the harsh demands of a free-living lifestyle.</title>
        <authorList>
            <person name="Srinivasan J."/>
            <person name="Dillman A.R."/>
            <person name="Macchietto M.G."/>
            <person name="Heikkinen L."/>
            <person name="Lakso M."/>
            <person name="Fracchia K.M."/>
            <person name="Antoshechkin I."/>
            <person name="Mortazavi A."/>
            <person name="Wong G."/>
            <person name="Sternberg P.W."/>
        </authorList>
    </citation>
    <scope>NUCLEOTIDE SEQUENCE [LARGE SCALE GENOMIC DNA]</scope>
    <source>
        <strain evidence="3">MT8872</strain>
    </source>
</reference>
<evidence type="ECO:0000256" key="2">
    <source>
        <dbReference type="ARBA" id="ARBA00023098"/>
    </source>
</evidence>
<sequence length="788" mass="88397">MEDNNAPDIVKWLFKEDTTVDLSDDLSMHYQGEYVACQARLKGNLLALKAVEAAVEPILIVCEGLRVEKDEDIAEVFVVKYGDSHQLRLMAADEATRDKWMLKVAVASYQIVRGELDEISQLYLNNSSKPDSTSPRSNTSLYFLTSPFIKDVEFHIKSTASAPMRKITCSEEMYESKLTMIAPLEYTKLAKKWSVELCDLLKSKSWRSNNAIVLEAATNAVRHLNSHIEIYAQAIEFLEKYDGPSFRPSKEKYSLALGPVPTNLHVQFFKIVDKDVTTTCHFVTIGATSAIPLRFPNGGLHRQKLALYSSMDATRLDHSNGVRFATRRRTLLESKKTIGSLTRKIDVDWQVGKFGHVDKIGLEILAEVRQLHGTIVDMISSFPNINNLFNTVYTHEGSDDHQYSLSSQLDALEMSMISLNSKMAVIDTIEDNKEGREHFHQSARVALNSTLDILLQLVEGLLHSQVLGFATSLRIANDCQTYFQIQLREDLILSQTLTVVATGLLATLDQLPPKEIAKWDVLSPLVTYFSFLSCHANEKGMMEDIFDVWSSFPTQVRFKFIPASSTVSQVCIPTIAGVRGDIIVSLPLLPALLEKLGPRLAAGEPFRVRTIFWNLGINHEATLAQSMGSIALEEEINVTAYNETKKYVDELKEKLADVSPIHEIEDQLEELRVAVDENPSRKNVAIFTRVMTLMATLRATCTLGCKSGKDRTSMAVTLEEARFVKEHCGVCSDQLVQVTESLRKNGVRLENCRKNIGKSLYSFSPFQTHFIPKEFRPPAGTYGHNVKS</sequence>
<reference evidence="4" key="2">
    <citation type="submission" date="2020-10" db="UniProtKB">
        <authorList>
            <consortium name="WormBaseParasite"/>
        </authorList>
    </citation>
    <scope>IDENTIFICATION</scope>
</reference>
<dbReference type="Proteomes" id="UP000492821">
    <property type="component" value="Unassembled WGS sequence"/>
</dbReference>
<dbReference type="GO" id="GO:0005737">
    <property type="term" value="C:cytoplasm"/>
    <property type="evidence" value="ECO:0007669"/>
    <property type="project" value="TreeGrafter"/>
</dbReference>